<dbReference type="PRINTS" id="PR00081">
    <property type="entry name" value="GDHRDH"/>
</dbReference>
<organism evidence="3 4">
    <name type="scientific">Cryobacterium suzukii</name>
    <dbReference type="NCBI Taxonomy" id="1259198"/>
    <lineage>
        <taxon>Bacteria</taxon>
        <taxon>Bacillati</taxon>
        <taxon>Actinomycetota</taxon>
        <taxon>Actinomycetes</taxon>
        <taxon>Micrococcales</taxon>
        <taxon>Microbacteriaceae</taxon>
        <taxon>Cryobacterium</taxon>
    </lineage>
</organism>
<accession>A0A4R9AFI2</accession>
<evidence type="ECO:0000313" key="3">
    <source>
        <dbReference type="EMBL" id="TFD60898.1"/>
    </source>
</evidence>
<dbReference type="InterPro" id="IPR036291">
    <property type="entry name" value="NAD(P)-bd_dom_sf"/>
</dbReference>
<dbReference type="PRINTS" id="PR00080">
    <property type="entry name" value="SDRFAMILY"/>
</dbReference>
<evidence type="ECO:0000256" key="2">
    <source>
        <dbReference type="ARBA" id="ARBA00023002"/>
    </source>
</evidence>
<dbReference type="Gene3D" id="3.40.50.720">
    <property type="entry name" value="NAD(P)-binding Rossmann-like Domain"/>
    <property type="match status" value="1"/>
</dbReference>
<evidence type="ECO:0000256" key="1">
    <source>
        <dbReference type="ARBA" id="ARBA00006484"/>
    </source>
</evidence>
<dbReference type="NCBIfam" id="NF005559">
    <property type="entry name" value="PRK07231.1"/>
    <property type="match status" value="1"/>
</dbReference>
<sequence>MHSSDKQQGDNTMTDFQGKVALVTGGGSGIGAAISRKLASAGASVVVSDLRLDAALKVAEDITAAGHSAAAVEQNTTVPAQADAAVQFAIDTYGALHLAVNNAGIAPAPAPVGELDLSDWDKVINVNLNGVLYSLRYEIPAIEKSGGGSIVNVSSVLGTNGELNASSYVAAKHAVVGLTKAAALEYATKGIRINAVGPGYIDTPLLSTLPKETYDGLVGLHPIGRLGTADEVADLVIFLLSENASFITGSYHLVDGGYSAR</sequence>
<name>A0A4R9AFI2_9MICO</name>
<dbReference type="AlphaFoldDB" id="A0A4R9AFI2"/>
<dbReference type="PROSITE" id="PS00061">
    <property type="entry name" value="ADH_SHORT"/>
    <property type="match status" value="1"/>
</dbReference>
<proteinExistence type="inferred from homology"/>
<keyword evidence="4" id="KW-1185">Reference proteome</keyword>
<dbReference type="InterPro" id="IPR020904">
    <property type="entry name" value="Sc_DH/Rdtase_CS"/>
</dbReference>
<dbReference type="Pfam" id="PF13561">
    <property type="entry name" value="adh_short_C2"/>
    <property type="match status" value="1"/>
</dbReference>
<dbReference type="Proteomes" id="UP000298170">
    <property type="component" value="Unassembled WGS sequence"/>
</dbReference>
<dbReference type="EC" id="1.1.1.47" evidence="3"/>
<dbReference type="PANTHER" id="PTHR24321">
    <property type="entry name" value="DEHYDROGENASES, SHORT CHAIN"/>
    <property type="match status" value="1"/>
</dbReference>
<gene>
    <name evidence="3" type="ORF">E3T39_07210</name>
</gene>
<dbReference type="FunFam" id="3.40.50.720:FF:000084">
    <property type="entry name" value="Short-chain dehydrogenase reductase"/>
    <property type="match status" value="1"/>
</dbReference>
<dbReference type="PANTHER" id="PTHR24321:SF8">
    <property type="entry name" value="ESTRADIOL 17-BETA-DEHYDROGENASE 8-RELATED"/>
    <property type="match status" value="1"/>
</dbReference>
<comment type="caution">
    <text evidence="3">The sequence shown here is derived from an EMBL/GenBank/DDBJ whole genome shotgun (WGS) entry which is preliminary data.</text>
</comment>
<dbReference type="InterPro" id="IPR002347">
    <property type="entry name" value="SDR_fam"/>
</dbReference>
<dbReference type="EMBL" id="SOHJ01000007">
    <property type="protein sequence ID" value="TFD60898.1"/>
    <property type="molecule type" value="Genomic_DNA"/>
</dbReference>
<dbReference type="SUPFAM" id="SSF51735">
    <property type="entry name" value="NAD(P)-binding Rossmann-fold domains"/>
    <property type="match status" value="1"/>
</dbReference>
<reference evidence="3 4" key="1">
    <citation type="submission" date="2019-03" db="EMBL/GenBank/DDBJ databases">
        <title>Genomics of glacier-inhabiting Cryobacterium strains.</title>
        <authorList>
            <person name="Liu Q."/>
            <person name="Xin Y.-H."/>
        </authorList>
    </citation>
    <scope>NUCLEOTIDE SEQUENCE [LARGE SCALE GENOMIC DNA]</scope>
    <source>
        <strain evidence="3 4">Sr39</strain>
    </source>
</reference>
<dbReference type="OrthoDB" id="517007at2"/>
<evidence type="ECO:0000313" key="4">
    <source>
        <dbReference type="Proteomes" id="UP000298170"/>
    </source>
</evidence>
<comment type="similarity">
    <text evidence="1">Belongs to the short-chain dehydrogenases/reductases (SDR) family.</text>
</comment>
<keyword evidence="2 3" id="KW-0560">Oxidoreductase</keyword>
<protein>
    <submittedName>
        <fullName evidence="3">Glucose 1-dehydrogenase</fullName>
        <ecNumber evidence="3">1.1.1.47</ecNumber>
    </submittedName>
</protein>
<dbReference type="GO" id="GO:0047936">
    <property type="term" value="F:glucose 1-dehydrogenase [NAD(P)+] activity"/>
    <property type="evidence" value="ECO:0007669"/>
    <property type="project" value="UniProtKB-EC"/>
</dbReference>